<dbReference type="Pfam" id="PF01902">
    <property type="entry name" value="Diphthami_syn_2"/>
    <property type="match status" value="1"/>
</dbReference>
<dbReference type="GO" id="GO:0017178">
    <property type="term" value="F:diphthine-ammonia ligase activity"/>
    <property type="evidence" value="ECO:0007669"/>
    <property type="project" value="TreeGrafter"/>
</dbReference>
<dbReference type="CDD" id="cd01994">
    <property type="entry name" value="AANH_PF0828-like"/>
    <property type="match status" value="1"/>
</dbReference>
<protein>
    <recommendedName>
        <fullName evidence="1">Diphthamide synthase domain-containing protein</fullName>
    </recommendedName>
</protein>
<reference evidence="2 3" key="1">
    <citation type="submission" date="2015-03" db="EMBL/GenBank/DDBJ databases">
        <title>Genome sequence of Tenacibaculum sp. S2-2, isolated from intestinal microbiota of sea cucumber, Apostichopus japonicas.</title>
        <authorList>
            <person name="Shao Z."/>
            <person name="Wang L."/>
            <person name="Li X."/>
        </authorList>
    </citation>
    <scope>NUCLEOTIDE SEQUENCE [LARGE SCALE GENOMIC DNA]</scope>
    <source>
        <strain evidence="2 3">S2-2</strain>
    </source>
</reference>
<dbReference type="InterPro" id="IPR002761">
    <property type="entry name" value="Diphthami_syn_dom"/>
</dbReference>
<feature type="domain" description="Diphthamide synthase" evidence="1">
    <location>
        <begin position="5"/>
        <end position="211"/>
    </location>
</feature>
<dbReference type="InterPro" id="IPR014729">
    <property type="entry name" value="Rossmann-like_a/b/a_fold"/>
</dbReference>
<dbReference type="SUPFAM" id="SSF52402">
    <property type="entry name" value="Adenine nucleotide alpha hydrolases-like"/>
    <property type="match status" value="1"/>
</dbReference>
<comment type="caution">
    <text evidence="2">The sequence shown here is derived from an EMBL/GenBank/DDBJ whole genome shotgun (WGS) entry which is preliminary data.</text>
</comment>
<name>A0A1Y2PDP4_9FLAO</name>
<accession>A0A1Y2PDP4</accession>
<dbReference type="GO" id="GO:0017183">
    <property type="term" value="P:protein histidyl modification to diphthamide"/>
    <property type="evidence" value="ECO:0007669"/>
    <property type="project" value="TreeGrafter"/>
</dbReference>
<sequence>MKSTAAVLWTGGKDCALAFYKAQKKGYNITHLVTFTPESPDFKAHNLALIQKQVDVIGLPHLLLTVKAPMQESYENNITTLKKQYQIDTLITGDIDEVQNHDNWIEKCCQKSGMLVYNPLWKKNRNELLNQLISEGFKIIFSLVKKPFFNQDWVGKVIDTAIIDDLKKLNIDICGENGEYHTMVLNAPFFSKELKIDSYTITEHEHYFYLNKQLTTS</sequence>
<evidence type="ECO:0000313" key="2">
    <source>
        <dbReference type="EMBL" id="OSY88603.1"/>
    </source>
</evidence>
<gene>
    <name evidence="2" type="ORF">WH52_06715</name>
</gene>
<dbReference type="PANTHER" id="PTHR12196">
    <property type="entry name" value="DOMAIN OF UNKNOWN FUNCTION 71 DUF71 -CONTAINING PROTEIN"/>
    <property type="match status" value="1"/>
</dbReference>
<evidence type="ECO:0000313" key="3">
    <source>
        <dbReference type="Proteomes" id="UP000194221"/>
    </source>
</evidence>
<dbReference type="NCBIfam" id="TIGR00290">
    <property type="entry name" value="MJ0570_dom"/>
    <property type="match status" value="1"/>
</dbReference>
<dbReference type="Gene3D" id="3.90.1490.10">
    <property type="entry name" value="putative n-type atp pyrophosphatase, domain 2"/>
    <property type="match status" value="1"/>
</dbReference>
<dbReference type="STRING" id="1635173.WH52_06715"/>
<dbReference type="AlphaFoldDB" id="A0A1Y2PDP4"/>
<organism evidence="2 3">
    <name type="scientific">Tenacibaculum holothuriorum</name>
    <dbReference type="NCBI Taxonomy" id="1635173"/>
    <lineage>
        <taxon>Bacteria</taxon>
        <taxon>Pseudomonadati</taxon>
        <taxon>Bacteroidota</taxon>
        <taxon>Flavobacteriia</taxon>
        <taxon>Flavobacteriales</taxon>
        <taxon>Flavobacteriaceae</taxon>
        <taxon>Tenacibaculum</taxon>
    </lineage>
</organism>
<proteinExistence type="predicted"/>
<dbReference type="PANTHER" id="PTHR12196:SF2">
    <property type="entry name" value="DIPHTHINE--AMMONIA LIGASE"/>
    <property type="match status" value="1"/>
</dbReference>
<dbReference type="InParanoid" id="A0A1Y2PDP4"/>
<dbReference type="EMBL" id="LAPZ01000003">
    <property type="protein sequence ID" value="OSY88603.1"/>
    <property type="molecule type" value="Genomic_DNA"/>
</dbReference>
<dbReference type="Gene3D" id="3.40.50.620">
    <property type="entry name" value="HUPs"/>
    <property type="match status" value="1"/>
</dbReference>
<evidence type="ECO:0000259" key="1">
    <source>
        <dbReference type="Pfam" id="PF01902"/>
    </source>
</evidence>
<dbReference type="Proteomes" id="UP000194221">
    <property type="component" value="Unassembled WGS sequence"/>
</dbReference>
<keyword evidence="3" id="KW-1185">Reference proteome</keyword>
<dbReference type="InterPro" id="IPR030662">
    <property type="entry name" value="DPH6/MJ0570"/>
</dbReference>